<dbReference type="AlphaFoldDB" id="A0A1D1UKN4"/>
<sequence length="213" mass="24802">MDSTQSDPPEVPPSAYAPRHPRNSNVRDTFDSIAPFQPLRKDGCGVPRNLTREFHHFSIVPIEEVDDDEGCYIGDCDNPPKKRSMKTPSQIAMEEGVNGKHQKCWMAKDVVIDLIDNPNLDLEKYEEQKRKEDERIKLEELQRKAKQEASAKAKGRFNKALMATRMRNILNENIETMKLEREMGDCKPKRRFEDPLIRLQRRMINENKAHFIL</sequence>
<keyword evidence="4" id="KW-1185">Reference proteome</keyword>
<comment type="caution">
    <text evidence="3">The sequence shown here is derived from an EMBL/GenBank/DDBJ whole genome shotgun (WGS) entry which is preliminary data.</text>
</comment>
<protein>
    <submittedName>
        <fullName evidence="3">Uncharacterized protein</fullName>
    </submittedName>
</protein>
<evidence type="ECO:0000256" key="2">
    <source>
        <dbReference type="SAM" id="MobiDB-lite"/>
    </source>
</evidence>
<dbReference type="EMBL" id="BDGG01000001">
    <property type="protein sequence ID" value="GAU89110.1"/>
    <property type="molecule type" value="Genomic_DNA"/>
</dbReference>
<keyword evidence="1" id="KW-0175">Coiled coil</keyword>
<evidence type="ECO:0000313" key="3">
    <source>
        <dbReference type="EMBL" id="GAU89110.1"/>
    </source>
</evidence>
<feature type="region of interest" description="Disordered" evidence="2">
    <location>
        <begin position="1"/>
        <end position="34"/>
    </location>
</feature>
<reference evidence="3 4" key="1">
    <citation type="journal article" date="2016" name="Nat. Commun.">
        <title>Extremotolerant tardigrade genome and improved radiotolerance of human cultured cells by tardigrade-unique protein.</title>
        <authorList>
            <person name="Hashimoto T."/>
            <person name="Horikawa D.D."/>
            <person name="Saito Y."/>
            <person name="Kuwahara H."/>
            <person name="Kozuka-Hata H."/>
            <person name="Shin-I T."/>
            <person name="Minakuchi Y."/>
            <person name="Ohishi K."/>
            <person name="Motoyama A."/>
            <person name="Aizu T."/>
            <person name="Enomoto A."/>
            <person name="Kondo K."/>
            <person name="Tanaka S."/>
            <person name="Hara Y."/>
            <person name="Koshikawa S."/>
            <person name="Sagara H."/>
            <person name="Miura T."/>
            <person name="Yokobori S."/>
            <person name="Miyagawa K."/>
            <person name="Suzuki Y."/>
            <person name="Kubo T."/>
            <person name="Oyama M."/>
            <person name="Kohara Y."/>
            <person name="Fujiyama A."/>
            <person name="Arakawa K."/>
            <person name="Katayama T."/>
            <person name="Toyoda A."/>
            <person name="Kunieda T."/>
        </authorList>
    </citation>
    <scope>NUCLEOTIDE SEQUENCE [LARGE SCALE GENOMIC DNA]</scope>
    <source>
        <strain evidence="3 4">YOKOZUNA-1</strain>
    </source>
</reference>
<gene>
    <name evidence="3" type="primary">RvY_01701-1</name>
    <name evidence="3" type="synonym">RvY_01701.1</name>
    <name evidence="3" type="ORF">RvY_01701</name>
</gene>
<feature type="coiled-coil region" evidence="1">
    <location>
        <begin position="122"/>
        <end position="151"/>
    </location>
</feature>
<accession>A0A1D1UKN4</accession>
<dbReference type="Proteomes" id="UP000186922">
    <property type="component" value="Unassembled WGS sequence"/>
</dbReference>
<proteinExistence type="predicted"/>
<organism evidence="3 4">
    <name type="scientific">Ramazzottius varieornatus</name>
    <name type="common">Water bear</name>
    <name type="synonym">Tardigrade</name>
    <dbReference type="NCBI Taxonomy" id="947166"/>
    <lineage>
        <taxon>Eukaryota</taxon>
        <taxon>Metazoa</taxon>
        <taxon>Ecdysozoa</taxon>
        <taxon>Tardigrada</taxon>
        <taxon>Eutardigrada</taxon>
        <taxon>Parachela</taxon>
        <taxon>Hypsibioidea</taxon>
        <taxon>Ramazzottiidae</taxon>
        <taxon>Ramazzottius</taxon>
    </lineage>
</organism>
<evidence type="ECO:0000313" key="4">
    <source>
        <dbReference type="Proteomes" id="UP000186922"/>
    </source>
</evidence>
<evidence type="ECO:0000256" key="1">
    <source>
        <dbReference type="SAM" id="Coils"/>
    </source>
</evidence>
<name>A0A1D1UKN4_RAMVA</name>